<dbReference type="InterPro" id="IPR014001">
    <property type="entry name" value="Helicase_ATP-bd"/>
</dbReference>
<name>A0A2A4F4F0_9BURK</name>
<proteinExistence type="inferred from homology"/>
<dbReference type="Pfam" id="PF13538">
    <property type="entry name" value="UvrD_C_2"/>
    <property type="match status" value="1"/>
</dbReference>
<accession>A0A2A4F4F0</accession>
<keyword evidence="2" id="KW-0547">Nucleotide-binding</keyword>
<dbReference type="SUPFAM" id="SSF52540">
    <property type="entry name" value="P-loop containing nucleoside triphosphate hydrolases"/>
    <property type="match status" value="2"/>
</dbReference>
<dbReference type="Proteomes" id="UP000217994">
    <property type="component" value="Unassembled WGS sequence"/>
</dbReference>
<evidence type="ECO:0000256" key="9">
    <source>
        <dbReference type="ARBA" id="ARBA00023204"/>
    </source>
</evidence>
<dbReference type="GO" id="GO:0008854">
    <property type="term" value="F:exodeoxyribonuclease V activity"/>
    <property type="evidence" value="ECO:0007669"/>
    <property type="project" value="InterPro"/>
</dbReference>
<dbReference type="Gene3D" id="1.10.10.1020">
    <property type="entry name" value="RecBCD complex, subunit RecD, N-terminal domain"/>
    <property type="match status" value="1"/>
</dbReference>
<gene>
    <name evidence="12" type="ORF">BZL54_29545</name>
</gene>
<evidence type="ECO:0000256" key="3">
    <source>
        <dbReference type="ARBA" id="ARBA00022763"/>
    </source>
</evidence>
<dbReference type="EMBL" id="MTZU01000093">
    <property type="protein sequence ID" value="PCE27266.1"/>
    <property type="molecule type" value="Genomic_DNA"/>
</dbReference>
<keyword evidence="6" id="KW-0269">Exonuclease</keyword>
<keyword evidence="7" id="KW-0067">ATP-binding</keyword>
<dbReference type="InterPro" id="IPR006344">
    <property type="entry name" value="RecD"/>
</dbReference>
<feature type="domain" description="Helicase ATP-binding" evidence="11">
    <location>
        <begin position="124"/>
        <end position="256"/>
    </location>
</feature>
<evidence type="ECO:0000256" key="7">
    <source>
        <dbReference type="ARBA" id="ARBA00022840"/>
    </source>
</evidence>
<dbReference type="GO" id="GO:0005524">
    <property type="term" value="F:ATP binding"/>
    <property type="evidence" value="ECO:0007669"/>
    <property type="project" value="UniProtKB-KW"/>
</dbReference>
<dbReference type="AlphaFoldDB" id="A0A2A4F4F0"/>
<dbReference type="InterPro" id="IPR027785">
    <property type="entry name" value="UvrD-like_helicase_C"/>
</dbReference>
<evidence type="ECO:0000256" key="2">
    <source>
        <dbReference type="ARBA" id="ARBA00022741"/>
    </source>
</evidence>
<reference evidence="12 13" key="1">
    <citation type="submission" date="2017-01" db="EMBL/GenBank/DDBJ databases">
        <title>Whole-Genome Shotgun Sequencing of Two beta-Proteobacterial Species in Search of the Bulgecin Biosynthetic Cluster.</title>
        <authorList>
            <person name="Horsman M.E."/>
            <person name="Marous D.R."/>
            <person name="Li R."/>
            <person name="Oliver R.A."/>
            <person name="Byun B."/>
            <person name="Emrich S.J."/>
            <person name="Boggess B."/>
            <person name="Townsend C.A."/>
            <person name="Mobashery S."/>
        </authorList>
    </citation>
    <scope>NUCLEOTIDE SEQUENCE [LARGE SCALE GENOMIC DNA]</scope>
    <source>
        <strain evidence="12 13">ATCC 31433</strain>
    </source>
</reference>
<evidence type="ECO:0000256" key="10">
    <source>
        <dbReference type="ARBA" id="ARBA00023235"/>
    </source>
</evidence>
<feature type="non-terminal residue" evidence="12">
    <location>
        <position position="1"/>
    </location>
</feature>
<dbReference type="InterPro" id="IPR041851">
    <property type="entry name" value="RecD_N_sf"/>
</dbReference>
<dbReference type="CDD" id="cd18809">
    <property type="entry name" value="SF1_C_RecD"/>
    <property type="match status" value="1"/>
</dbReference>
<keyword evidence="8" id="KW-0238">DNA-binding</keyword>
<dbReference type="GO" id="GO:0006310">
    <property type="term" value="P:DNA recombination"/>
    <property type="evidence" value="ECO:0007669"/>
    <property type="project" value="InterPro"/>
</dbReference>
<dbReference type="InterPro" id="IPR050534">
    <property type="entry name" value="Coronavir_polyprotein_1ab"/>
</dbReference>
<keyword evidence="3" id="KW-0227">DNA damage</keyword>
<dbReference type="CDD" id="cd17933">
    <property type="entry name" value="DEXSc_RecD-like"/>
    <property type="match status" value="1"/>
</dbReference>
<dbReference type="GO" id="GO:0009338">
    <property type="term" value="C:exodeoxyribonuclease V complex"/>
    <property type="evidence" value="ECO:0007669"/>
    <property type="project" value="InterPro"/>
</dbReference>
<evidence type="ECO:0000313" key="13">
    <source>
        <dbReference type="Proteomes" id="UP000217994"/>
    </source>
</evidence>
<protein>
    <submittedName>
        <fullName evidence="12">Exodeoxyribonuclease V subunit alpha</fullName>
    </submittedName>
</protein>
<keyword evidence="4" id="KW-0378">Hydrolase</keyword>
<dbReference type="GO" id="GO:0017116">
    <property type="term" value="F:single-stranded DNA helicase activity"/>
    <property type="evidence" value="ECO:0007669"/>
    <property type="project" value="TreeGrafter"/>
</dbReference>
<sequence length="687" mass="71624">RWAARAAFAASRATAGGHVCVSLGALAQRYDEPLADVRAALAASGVAAFGVLERGDERPLIVDRHDRLYLARYFAYERRLAEALVAQAGAVAADDAPAPDVLRERLARYFGPASGETDWQRVAAIVALTGRVTIVSGGPGTGKTTTVVGVLACLLDAHPGLRIALAAPTGKAAQRMQEALHARAGDLPPELAARLPNTSYTLHRLLGGGGAAGFRHHRDNPLPYDLIVVDEASMIDVALAAHLLDALAPGARLVLLGDKDQLAAVEAGAVFAELSARPSFSAAARARIAQALGIDEAAFVAALPTPDEAEPDAAMAAVAVARTPVAPPSAAPRQASLFDDEPPAAVAPAPADEAVGDTDDAPAWIEADELVWLDAAALPPLDAGAAQRVAAMIPVAPEDAGAVEAAAPAPLADCVVWLERNYRFGLDSPIGRLSLAIRRGAVQEALDALPASDAAAASFHEDAGDALAATTVERLARRFSAYLDALQDALAAAAPDPLPLFDALNRFRILCATRGGARGAEHVNALVASHVRRAARVPLAVGAHWFTGRPIMVTRNDYALGLFNGDIGIALPDAQGVLRVWFKRADGTARAVSPAALPPHETAFALTVHKSQGSEFDEAALVLPAAFGRVLTRELVYTAVTRARTRVQVIGARRVLAQAIATRTQRDSGLSARIAEALARRAREASR</sequence>
<keyword evidence="10" id="KW-0413">Isomerase</keyword>
<evidence type="ECO:0000256" key="5">
    <source>
        <dbReference type="ARBA" id="ARBA00022806"/>
    </source>
</evidence>
<keyword evidence="1" id="KW-0540">Nuclease</keyword>
<evidence type="ECO:0000256" key="1">
    <source>
        <dbReference type="ARBA" id="ARBA00022722"/>
    </source>
</evidence>
<comment type="caution">
    <text evidence="12">The sequence shown here is derived from an EMBL/GenBank/DDBJ whole genome shotgun (WGS) entry which is preliminary data.</text>
</comment>
<keyword evidence="5" id="KW-0347">Helicase</keyword>
<evidence type="ECO:0000256" key="6">
    <source>
        <dbReference type="ARBA" id="ARBA00022839"/>
    </source>
</evidence>
<evidence type="ECO:0000256" key="4">
    <source>
        <dbReference type="ARBA" id="ARBA00022801"/>
    </source>
</evidence>
<dbReference type="RefSeq" id="WP_133118098.1">
    <property type="nucleotide sequence ID" value="NZ_MTZU01000093.1"/>
</dbReference>
<dbReference type="PROSITE" id="PS51192">
    <property type="entry name" value="HELICASE_ATP_BIND_1"/>
    <property type="match status" value="1"/>
</dbReference>
<organism evidence="12 13">
    <name type="scientific">Burkholderia ubonensis subsp. mesacidophila</name>
    <dbReference type="NCBI Taxonomy" id="265293"/>
    <lineage>
        <taxon>Bacteria</taxon>
        <taxon>Pseudomonadati</taxon>
        <taxon>Pseudomonadota</taxon>
        <taxon>Betaproteobacteria</taxon>
        <taxon>Burkholderiales</taxon>
        <taxon>Burkholderiaceae</taxon>
        <taxon>Burkholderia</taxon>
        <taxon>Burkholderia cepacia complex</taxon>
    </lineage>
</organism>
<dbReference type="GO" id="GO:0006302">
    <property type="term" value="P:double-strand break repair"/>
    <property type="evidence" value="ECO:0007669"/>
    <property type="project" value="InterPro"/>
</dbReference>
<dbReference type="InterPro" id="IPR027417">
    <property type="entry name" value="P-loop_NTPase"/>
</dbReference>
<evidence type="ECO:0000256" key="8">
    <source>
        <dbReference type="ARBA" id="ARBA00023125"/>
    </source>
</evidence>
<evidence type="ECO:0000313" key="12">
    <source>
        <dbReference type="EMBL" id="PCE27266.1"/>
    </source>
</evidence>
<keyword evidence="9" id="KW-0234">DNA repair</keyword>
<evidence type="ECO:0000259" key="11">
    <source>
        <dbReference type="PROSITE" id="PS51192"/>
    </source>
</evidence>
<dbReference type="PANTHER" id="PTHR43788:SF6">
    <property type="entry name" value="DNA HELICASE B"/>
    <property type="match status" value="1"/>
</dbReference>
<dbReference type="GO" id="GO:0003677">
    <property type="term" value="F:DNA binding"/>
    <property type="evidence" value="ECO:0007669"/>
    <property type="project" value="UniProtKB-KW"/>
</dbReference>
<dbReference type="HAMAP" id="MF_01487">
    <property type="entry name" value="RecD"/>
    <property type="match status" value="1"/>
</dbReference>
<dbReference type="PANTHER" id="PTHR43788">
    <property type="entry name" value="DNA2/NAM7 HELICASE FAMILY MEMBER"/>
    <property type="match status" value="1"/>
</dbReference>
<dbReference type="Pfam" id="PF13245">
    <property type="entry name" value="AAA_19"/>
    <property type="match status" value="1"/>
</dbReference>
<dbReference type="Gene3D" id="3.40.50.300">
    <property type="entry name" value="P-loop containing nucleotide triphosphate hydrolases"/>
    <property type="match status" value="3"/>
</dbReference>